<dbReference type="EMBL" id="CP039924">
    <property type="protein sequence ID" value="QCL97931.1"/>
    <property type="molecule type" value="Genomic_DNA"/>
</dbReference>
<dbReference type="Pfam" id="PF00145">
    <property type="entry name" value="DNA_methylase"/>
    <property type="match status" value="1"/>
</dbReference>
<dbReference type="GO" id="GO:0009307">
    <property type="term" value="P:DNA restriction-modification system"/>
    <property type="evidence" value="ECO:0007669"/>
    <property type="project" value="UniProtKB-KW"/>
</dbReference>
<dbReference type="Gene3D" id="3.40.50.150">
    <property type="entry name" value="Vaccinia Virus protein VP39"/>
    <property type="match status" value="1"/>
</dbReference>
<dbReference type="InterPro" id="IPR018117">
    <property type="entry name" value="C5_DNA_meth_AS"/>
</dbReference>
<evidence type="ECO:0000256" key="4">
    <source>
        <dbReference type="ARBA" id="ARBA00022747"/>
    </source>
</evidence>
<organism evidence="9 10">
    <name type="scientific">Agrobacterium tumefaciens</name>
    <dbReference type="NCBI Taxonomy" id="358"/>
    <lineage>
        <taxon>Bacteria</taxon>
        <taxon>Pseudomonadati</taxon>
        <taxon>Pseudomonadota</taxon>
        <taxon>Alphaproteobacteria</taxon>
        <taxon>Hyphomicrobiales</taxon>
        <taxon>Rhizobiaceae</taxon>
        <taxon>Rhizobium/Agrobacterium group</taxon>
        <taxon>Agrobacterium</taxon>
        <taxon>Agrobacterium tumefaciens complex</taxon>
    </lineage>
</organism>
<comment type="similarity">
    <text evidence="6 7">Belongs to the class I-like SAM-binding methyltransferase superfamily. C5-methyltransferase family.</text>
</comment>
<name>A0A4D7YKR4_AGRTU</name>
<dbReference type="GO" id="GO:0003886">
    <property type="term" value="F:DNA (cytosine-5-)-methyltransferase activity"/>
    <property type="evidence" value="ECO:0007669"/>
    <property type="project" value="UniProtKB-EC"/>
</dbReference>
<evidence type="ECO:0000256" key="3">
    <source>
        <dbReference type="ARBA" id="ARBA00022691"/>
    </source>
</evidence>
<evidence type="ECO:0000256" key="6">
    <source>
        <dbReference type="PROSITE-ProRule" id="PRU01016"/>
    </source>
</evidence>
<accession>A0A4D7YKR4</accession>
<protein>
    <recommendedName>
        <fullName evidence="8">Cytosine-specific methyltransferase</fullName>
        <ecNumber evidence="8">2.1.1.37</ecNumber>
    </recommendedName>
</protein>
<dbReference type="GO" id="GO:0044027">
    <property type="term" value="P:negative regulation of gene expression via chromosomal CpG island methylation"/>
    <property type="evidence" value="ECO:0007669"/>
    <property type="project" value="TreeGrafter"/>
</dbReference>
<dbReference type="Gene3D" id="3.90.120.10">
    <property type="entry name" value="DNA Methylase, subunit A, domain 2"/>
    <property type="match status" value="1"/>
</dbReference>
<feature type="active site" evidence="6">
    <location>
        <position position="92"/>
    </location>
</feature>
<keyword evidence="3 6" id="KW-0949">S-adenosyl-L-methionine</keyword>
<dbReference type="PROSITE" id="PS51679">
    <property type="entry name" value="SAM_MT_C5"/>
    <property type="match status" value="1"/>
</dbReference>
<dbReference type="NCBIfam" id="TIGR00675">
    <property type="entry name" value="dcm"/>
    <property type="match status" value="1"/>
</dbReference>
<dbReference type="REBASE" id="311483">
    <property type="entry name" value="M.Atu7129ORF27580P"/>
</dbReference>
<dbReference type="GO" id="GO:0032259">
    <property type="term" value="P:methylation"/>
    <property type="evidence" value="ECO:0007669"/>
    <property type="project" value="UniProtKB-KW"/>
</dbReference>
<proteinExistence type="inferred from homology"/>
<dbReference type="PROSITE" id="PS00094">
    <property type="entry name" value="C5_MTASE_1"/>
    <property type="match status" value="1"/>
</dbReference>
<comment type="catalytic activity">
    <reaction evidence="5 8">
        <text>a 2'-deoxycytidine in DNA + S-adenosyl-L-methionine = a 5-methyl-2'-deoxycytidine in DNA + S-adenosyl-L-homocysteine + H(+)</text>
        <dbReference type="Rhea" id="RHEA:13681"/>
        <dbReference type="Rhea" id="RHEA-COMP:11369"/>
        <dbReference type="Rhea" id="RHEA-COMP:11370"/>
        <dbReference type="ChEBI" id="CHEBI:15378"/>
        <dbReference type="ChEBI" id="CHEBI:57856"/>
        <dbReference type="ChEBI" id="CHEBI:59789"/>
        <dbReference type="ChEBI" id="CHEBI:85452"/>
        <dbReference type="ChEBI" id="CHEBI:85454"/>
        <dbReference type="EC" id="2.1.1.37"/>
    </reaction>
</comment>
<keyword evidence="1 6" id="KW-0489">Methyltransferase</keyword>
<evidence type="ECO:0000313" key="9">
    <source>
        <dbReference type="EMBL" id="QCL97931.1"/>
    </source>
</evidence>
<keyword evidence="9" id="KW-0614">Plasmid</keyword>
<evidence type="ECO:0000256" key="7">
    <source>
        <dbReference type="RuleBase" id="RU000416"/>
    </source>
</evidence>
<dbReference type="InterPro" id="IPR050390">
    <property type="entry name" value="C5-Methyltransferase"/>
</dbReference>
<dbReference type="AlphaFoldDB" id="A0A4D7YKR4"/>
<keyword evidence="4" id="KW-0680">Restriction system</keyword>
<geneLocation type="plasmid" evidence="10">
    <name>patcfbp7129a</name>
</geneLocation>
<evidence type="ECO:0000256" key="8">
    <source>
        <dbReference type="RuleBase" id="RU000417"/>
    </source>
</evidence>
<dbReference type="InterPro" id="IPR001525">
    <property type="entry name" value="C5_MeTfrase"/>
</dbReference>
<dbReference type="SUPFAM" id="SSF53335">
    <property type="entry name" value="S-adenosyl-L-methionine-dependent methyltransferases"/>
    <property type="match status" value="1"/>
</dbReference>
<evidence type="ECO:0000313" key="10">
    <source>
        <dbReference type="Proteomes" id="UP000298649"/>
    </source>
</evidence>
<sequence>MRHVYKNLSLFSGAMGFDIGLEQSGRFETVAAIEFDKACCETIRRNRDAGRIGSKSMPVFEGDIRHIDPQAVMTALKIKRGELDLITAGPPCQAFSTSGKRRSVEDPRGTLLWRTIDYIETFQPKTFVIENVRGLLSAALKHRPINMRPEKGGPPLDDEELPGSVMKRFLEDVRARLGNVYRMDVFEVNAVNYGAPQIRERAIFIGNRLGAQMEFPDPTHGPDQIPFRTLGDALRNVKPRKNDVIMDFSPRKKRYLAMIPPGGNWRSLPEELQRESMGRAYLAKGGRSGWWRRLSSDLPSPTIVTMPNHSSTALTHPIEVRALTVRECAAVQEFPPNWELTGTPMEQYAQVGNAVPTRLGKVAGETLAEALDNGRIESAETLTAYRLVYLRSHVRTRKWFSGGENVVWKDGKDNTGAAYTRPVTERKVREFFSVAAE</sequence>
<gene>
    <name evidence="9" type="ORF">CFBP7129_27580</name>
</gene>
<dbReference type="PANTHER" id="PTHR10629:SF52">
    <property type="entry name" value="DNA (CYTOSINE-5)-METHYLTRANSFERASE 1"/>
    <property type="match status" value="1"/>
</dbReference>
<evidence type="ECO:0000256" key="1">
    <source>
        <dbReference type="ARBA" id="ARBA00022603"/>
    </source>
</evidence>
<dbReference type="GO" id="GO:0003677">
    <property type="term" value="F:DNA binding"/>
    <property type="evidence" value="ECO:0007669"/>
    <property type="project" value="TreeGrafter"/>
</dbReference>
<dbReference type="InterPro" id="IPR029063">
    <property type="entry name" value="SAM-dependent_MTases_sf"/>
</dbReference>
<dbReference type="PRINTS" id="PR00105">
    <property type="entry name" value="C5METTRFRASE"/>
</dbReference>
<reference evidence="9 10" key="1">
    <citation type="submission" date="2019-04" db="EMBL/GenBank/DDBJ databases">
        <title>Complete genome sequence of Agrobacterium tumefaciens CFBP7129.</title>
        <authorList>
            <person name="Haryono M."/>
            <person name="Lin Y.-C."/>
            <person name="Lai E.-M."/>
            <person name="Kuo C.-H."/>
        </authorList>
    </citation>
    <scope>NUCLEOTIDE SEQUENCE [LARGE SCALE GENOMIC DNA]</scope>
    <source>
        <strain evidence="9 10">CFBP7129</strain>
        <plasmid evidence="10">patcfbp7129a</plasmid>
    </source>
</reference>
<dbReference type="RefSeq" id="WP_137006268.1">
    <property type="nucleotide sequence ID" value="NZ_CP039924.1"/>
</dbReference>
<evidence type="ECO:0000256" key="5">
    <source>
        <dbReference type="ARBA" id="ARBA00047422"/>
    </source>
</evidence>
<dbReference type="EC" id="2.1.1.37" evidence="8"/>
<dbReference type="Proteomes" id="UP000298649">
    <property type="component" value="Plasmid pAtCFBP7129a"/>
</dbReference>
<keyword evidence="2 6" id="KW-0808">Transferase</keyword>
<dbReference type="PANTHER" id="PTHR10629">
    <property type="entry name" value="CYTOSINE-SPECIFIC METHYLTRANSFERASE"/>
    <property type="match status" value="1"/>
</dbReference>
<evidence type="ECO:0000256" key="2">
    <source>
        <dbReference type="ARBA" id="ARBA00022679"/>
    </source>
</evidence>